<evidence type="ECO:0000313" key="2">
    <source>
        <dbReference type="EMBL" id="TFB33441.1"/>
    </source>
</evidence>
<dbReference type="InterPro" id="IPR022037">
    <property type="entry name" value="DUF3606"/>
</dbReference>
<dbReference type="Pfam" id="PF12244">
    <property type="entry name" value="DUF3606"/>
    <property type="match status" value="1"/>
</dbReference>
<protein>
    <submittedName>
        <fullName evidence="2">DUF3606 domain-containing protein</fullName>
    </submittedName>
</protein>
<comment type="caution">
    <text evidence="2">The sequence shown here is derived from an EMBL/GenBank/DDBJ whole genome shotgun (WGS) entry which is preliminary data.</text>
</comment>
<keyword evidence="3" id="KW-1185">Reference proteome</keyword>
<dbReference type="Proteomes" id="UP000297429">
    <property type="component" value="Unassembled WGS sequence"/>
</dbReference>
<feature type="region of interest" description="Disordered" evidence="1">
    <location>
        <begin position="55"/>
        <end position="76"/>
    </location>
</feature>
<name>A0ABY2HV42_9SPHI</name>
<evidence type="ECO:0000313" key="3">
    <source>
        <dbReference type="Proteomes" id="UP000297429"/>
    </source>
</evidence>
<feature type="compositionally biased region" description="Basic and acidic residues" evidence="1">
    <location>
        <begin position="60"/>
        <end position="76"/>
    </location>
</feature>
<reference evidence="2 3" key="1">
    <citation type="submission" date="2019-03" db="EMBL/GenBank/DDBJ databases">
        <authorList>
            <person name="He R.-H."/>
        </authorList>
    </citation>
    <scope>NUCLEOTIDE SEQUENCE [LARGE SCALE GENOMIC DNA]</scope>
    <source>
        <strain evidence="2 3">DSM 19624</strain>
    </source>
</reference>
<dbReference type="EMBL" id="SOPX01000001">
    <property type="protein sequence ID" value="TFB33441.1"/>
    <property type="molecule type" value="Genomic_DNA"/>
</dbReference>
<organism evidence="2 3">
    <name type="scientific">Pedobacter alluvionis</name>
    <dbReference type="NCBI Taxonomy" id="475253"/>
    <lineage>
        <taxon>Bacteria</taxon>
        <taxon>Pseudomonadati</taxon>
        <taxon>Bacteroidota</taxon>
        <taxon>Sphingobacteriia</taxon>
        <taxon>Sphingobacteriales</taxon>
        <taxon>Sphingobacteriaceae</taxon>
        <taxon>Pedobacter</taxon>
    </lineage>
</organism>
<evidence type="ECO:0000256" key="1">
    <source>
        <dbReference type="SAM" id="MobiDB-lite"/>
    </source>
</evidence>
<gene>
    <name evidence="2" type="ORF">E3V97_05180</name>
</gene>
<accession>A0ABY2HV42</accession>
<sequence length="76" mass="8580">MLLPIVYNKTRFIIMATRGTKVERKSVNSSQPYEVKYLAEKLGVSSQAIVGAKRATGSNERSDIEKYIKEKSKSKK</sequence>
<proteinExistence type="predicted"/>